<evidence type="ECO:0000256" key="1">
    <source>
        <dbReference type="ARBA" id="ARBA00001165"/>
    </source>
</evidence>
<keyword evidence="6 7" id="KW-0413">Isomerase</keyword>
<comment type="catalytic activity">
    <reaction evidence="1 7">
        <text>D-glucuronate = D-fructuronate</text>
        <dbReference type="Rhea" id="RHEA:13049"/>
        <dbReference type="ChEBI" id="CHEBI:58720"/>
        <dbReference type="ChEBI" id="CHEBI:59863"/>
        <dbReference type="EC" id="5.3.1.12"/>
    </reaction>
</comment>
<dbReference type="KEGG" id="avu:BK816_01270"/>
<dbReference type="PANTHER" id="PTHR30068">
    <property type="entry name" value="URONATE ISOMERASE"/>
    <property type="match status" value="1"/>
</dbReference>
<dbReference type="InterPro" id="IPR003766">
    <property type="entry name" value="Uronate_isomerase"/>
</dbReference>
<evidence type="ECO:0000256" key="6">
    <source>
        <dbReference type="ARBA" id="ARBA00023235"/>
    </source>
</evidence>
<dbReference type="RefSeq" id="WP_071163559.1">
    <property type="nucleotide sequence ID" value="NZ_CP017812.1"/>
</dbReference>
<dbReference type="SUPFAM" id="SSF51556">
    <property type="entry name" value="Metallo-dependent hydrolases"/>
    <property type="match status" value="1"/>
</dbReference>
<dbReference type="GO" id="GO:0008880">
    <property type="term" value="F:glucuronate isomerase activity"/>
    <property type="evidence" value="ECO:0007669"/>
    <property type="project" value="UniProtKB-UniRule"/>
</dbReference>
<evidence type="ECO:0000256" key="4">
    <source>
        <dbReference type="ARBA" id="ARBA00012546"/>
    </source>
</evidence>
<dbReference type="GO" id="GO:0042840">
    <property type="term" value="P:D-glucuronate catabolic process"/>
    <property type="evidence" value="ECO:0007669"/>
    <property type="project" value="TreeGrafter"/>
</dbReference>
<evidence type="ECO:0000256" key="5">
    <source>
        <dbReference type="ARBA" id="ARBA00020555"/>
    </source>
</evidence>
<keyword evidence="9" id="KW-1185">Reference proteome</keyword>
<proteinExistence type="inferred from homology"/>
<dbReference type="EMBL" id="CP017812">
    <property type="protein sequence ID" value="AOZ72093.1"/>
    <property type="molecule type" value="Genomic_DNA"/>
</dbReference>
<dbReference type="EC" id="5.3.1.12" evidence="4 7"/>
<evidence type="ECO:0000313" key="9">
    <source>
        <dbReference type="Proteomes" id="UP000176288"/>
    </source>
</evidence>
<evidence type="ECO:0000256" key="3">
    <source>
        <dbReference type="ARBA" id="ARBA00008397"/>
    </source>
</evidence>
<comment type="catalytic activity">
    <reaction evidence="7">
        <text>aldehydo-D-galacturonate = keto-D-tagaturonate</text>
        <dbReference type="Rhea" id="RHEA:27702"/>
        <dbReference type="ChEBI" id="CHEBI:12952"/>
        <dbReference type="ChEBI" id="CHEBI:17886"/>
    </reaction>
</comment>
<dbReference type="Gene3D" id="1.10.2020.10">
    <property type="entry name" value="uronate isomerase, domain 2, chain A"/>
    <property type="match status" value="1"/>
</dbReference>
<dbReference type="STRING" id="1912795.BK816_01270"/>
<dbReference type="Proteomes" id="UP000176288">
    <property type="component" value="Chromosome"/>
</dbReference>
<evidence type="ECO:0000313" key="8">
    <source>
        <dbReference type="EMBL" id="AOZ72093.1"/>
    </source>
</evidence>
<dbReference type="Pfam" id="PF02614">
    <property type="entry name" value="UxaC"/>
    <property type="match status" value="1"/>
</dbReference>
<comment type="pathway">
    <text evidence="2 7">Carbohydrate metabolism; pentose and glucuronate interconversion.</text>
</comment>
<organism evidence="8 9">
    <name type="scientific">Boudabousia tangfeifanii</name>
    <dbReference type="NCBI Taxonomy" id="1912795"/>
    <lineage>
        <taxon>Bacteria</taxon>
        <taxon>Bacillati</taxon>
        <taxon>Actinomycetota</taxon>
        <taxon>Actinomycetes</taxon>
        <taxon>Actinomycetales</taxon>
        <taxon>Actinomycetaceae</taxon>
        <taxon>Boudabousia</taxon>
    </lineage>
</organism>
<dbReference type="InterPro" id="IPR032466">
    <property type="entry name" value="Metal_Hydrolase"/>
</dbReference>
<dbReference type="AlphaFoldDB" id="A0A1D9MIS5"/>
<name>A0A1D9MIS5_9ACTO</name>
<gene>
    <name evidence="7" type="primary">uxaC</name>
    <name evidence="8" type="ORF">BK816_01270</name>
</gene>
<comment type="similarity">
    <text evidence="3 7">Belongs to the metallo-dependent hydrolases superfamily. Uronate isomerase family.</text>
</comment>
<reference evidence="8 9" key="1">
    <citation type="submission" date="2016-10" db="EMBL/GenBank/DDBJ databases">
        <title>Actinomyces aegypiusis sp. nov., isolated from the Aegypius monachus in Qinghai Tibet Plateau China.</title>
        <authorList>
            <person name="Wang Y."/>
        </authorList>
    </citation>
    <scope>NUCLEOTIDE SEQUENCE [LARGE SCALE GENOMIC DNA]</scope>
    <source>
        <strain evidence="8 9">VUL4_3</strain>
    </source>
</reference>
<accession>A0A1D9MIS5</accession>
<dbReference type="OrthoDB" id="9766564at2"/>
<dbReference type="HAMAP" id="MF_00675">
    <property type="entry name" value="UxaC"/>
    <property type="match status" value="1"/>
</dbReference>
<protein>
    <recommendedName>
        <fullName evidence="5 7">Uronate isomerase</fullName>
        <ecNumber evidence="4 7">5.3.1.12</ecNumber>
    </recommendedName>
    <alternativeName>
        <fullName evidence="7">Glucuronate isomerase</fullName>
    </alternativeName>
    <alternativeName>
        <fullName evidence="7">Uronic isomerase</fullName>
    </alternativeName>
</protein>
<dbReference type="PANTHER" id="PTHR30068:SF4">
    <property type="entry name" value="URONATE ISOMERASE"/>
    <property type="match status" value="1"/>
</dbReference>
<sequence length="466" mass="52872">MFLNDDFLLTTDTARELFHQTAKDLPIVDYHCHLDPQEIADDQPFSGIIEAWLGKDGAGDHYKWRLLRANGVDENLITGNGDDWAKFEAFAGTLERAVGNPVYLWTHLELQRYFGITEPLTRASARRIFEQTNEMIQTPQYSRRNLLRKLGVEIVCTTDDPADDLAAHQQLKDNDFQVLPAMRPDAALNVNKPAFVPWLERMEQVLGRDLNSFEDLTGAIDERIEFFHQIGSRLSDHGFDLLPFATASASDLDRIFAQAKAGKGADLDATEVAQYQTALMQALMRSYHQRDWTMQLHVHAARNLNTAGFKAHGADTGYDAIRDGALSRPLAQLLDSMTAENKIPRTIIYSLNATDYLPIATTMGSFQGEVRQKFQLGNAWWFNDTRTGIRQQLQVMAEQSLLGNFVGMTTDSRSFLSYPRHEFFRRILCELMGEWVARGEITSDMEHLSGLVKDICYTNARSYFSK</sequence>
<dbReference type="Gene3D" id="3.20.20.140">
    <property type="entry name" value="Metal-dependent hydrolases"/>
    <property type="match status" value="1"/>
</dbReference>
<evidence type="ECO:0000256" key="2">
    <source>
        <dbReference type="ARBA" id="ARBA00004892"/>
    </source>
</evidence>
<dbReference type="GO" id="GO:0019698">
    <property type="term" value="P:D-galacturonate catabolic process"/>
    <property type="evidence" value="ECO:0007669"/>
    <property type="project" value="TreeGrafter"/>
</dbReference>
<dbReference type="UniPathway" id="UPA00246"/>
<dbReference type="NCBIfam" id="NF002794">
    <property type="entry name" value="PRK02925.1"/>
    <property type="match status" value="1"/>
</dbReference>
<evidence type="ECO:0000256" key="7">
    <source>
        <dbReference type="HAMAP-Rule" id="MF_00675"/>
    </source>
</evidence>